<name>A0A5B7H2G1_PORTR</name>
<proteinExistence type="predicted"/>
<evidence type="ECO:0000313" key="2">
    <source>
        <dbReference type="EMBL" id="MPC63014.1"/>
    </source>
</evidence>
<feature type="compositionally biased region" description="Low complexity" evidence="1">
    <location>
        <begin position="157"/>
        <end position="175"/>
    </location>
</feature>
<organism evidence="2 3">
    <name type="scientific">Portunus trituberculatus</name>
    <name type="common">Swimming crab</name>
    <name type="synonym">Neptunus trituberculatus</name>
    <dbReference type="NCBI Taxonomy" id="210409"/>
    <lineage>
        <taxon>Eukaryota</taxon>
        <taxon>Metazoa</taxon>
        <taxon>Ecdysozoa</taxon>
        <taxon>Arthropoda</taxon>
        <taxon>Crustacea</taxon>
        <taxon>Multicrustacea</taxon>
        <taxon>Malacostraca</taxon>
        <taxon>Eumalacostraca</taxon>
        <taxon>Eucarida</taxon>
        <taxon>Decapoda</taxon>
        <taxon>Pleocyemata</taxon>
        <taxon>Brachyura</taxon>
        <taxon>Eubrachyura</taxon>
        <taxon>Portunoidea</taxon>
        <taxon>Portunidae</taxon>
        <taxon>Portuninae</taxon>
        <taxon>Portunus</taxon>
    </lineage>
</organism>
<protein>
    <submittedName>
        <fullName evidence="2">Uncharacterized protein</fullName>
    </submittedName>
</protein>
<reference evidence="2 3" key="1">
    <citation type="submission" date="2019-05" db="EMBL/GenBank/DDBJ databases">
        <title>Another draft genome of Portunus trituberculatus and its Hox gene families provides insights of decapod evolution.</title>
        <authorList>
            <person name="Jeong J.-H."/>
            <person name="Song I."/>
            <person name="Kim S."/>
            <person name="Choi T."/>
            <person name="Kim D."/>
            <person name="Ryu S."/>
            <person name="Kim W."/>
        </authorList>
    </citation>
    <scope>NUCLEOTIDE SEQUENCE [LARGE SCALE GENOMIC DNA]</scope>
    <source>
        <tissue evidence="2">Muscle</tissue>
    </source>
</reference>
<evidence type="ECO:0000256" key="1">
    <source>
        <dbReference type="SAM" id="MobiDB-lite"/>
    </source>
</evidence>
<dbReference type="EMBL" id="VSRR010020325">
    <property type="protein sequence ID" value="MPC63014.1"/>
    <property type="molecule type" value="Genomic_DNA"/>
</dbReference>
<dbReference type="AlphaFoldDB" id="A0A5B7H2G1"/>
<sequence>MSVVPHCAPALTAPYRPPLCGLSAGVDHRVFSAGILQHEPPCGRLAGNRARRHDRWGPGLSLCVGVTRLSRANLTCGGVCRAHALHAPRGREVPAGTSRCATYLSVTCASATTTDAAGGRRQAPPPSLNSPKPLSLLARHLGWRLRPYEERRRGRLEQPCPARASPPAGGASAGAGTAVEGLAQRLDGPLAGAGPASTSLYRCGRARKGGREVHGHAPKPSSHLAQLHDCLAHMMNLFSLNKPKQPLFLQS</sequence>
<accession>A0A5B7H2G1</accession>
<gene>
    <name evidence="2" type="ORF">E2C01_057109</name>
</gene>
<dbReference type="Proteomes" id="UP000324222">
    <property type="component" value="Unassembled WGS sequence"/>
</dbReference>
<evidence type="ECO:0000313" key="3">
    <source>
        <dbReference type="Proteomes" id="UP000324222"/>
    </source>
</evidence>
<keyword evidence="3" id="KW-1185">Reference proteome</keyword>
<comment type="caution">
    <text evidence="2">The sequence shown here is derived from an EMBL/GenBank/DDBJ whole genome shotgun (WGS) entry which is preliminary data.</text>
</comment>
<feature type="region of interest" description="Disordered" evidence="1">
    <location>
        <begin position="114"/>
        <end position="134"/>
    </location>
</feature>
<feature type="region of interest" description="Disordered" evidence="1">
    <location>
        <begin position="152"/>
        <end position="175"/>
    </location>
</feature>